<dbReference type="PANTHER" id="PTHR34512">
    <property type="entry name" value="CELL SURFACE PROTEIN"/>
    <property type="match status" value="1"/>
</dbReference>
<dbReference type="RefSeq" id="WP_346051052.1">
    <property type="nucleotide sequence ID" value="NZ_JAYGII010000010.1"/>
</dbReference>
<keyword evidence="1 4" id="KW-0732">Signal</keyword>
<dbReference type="SMART" id="SM00564">
    <property type="entry name" value="PQQ"/>
    <property type="match status" value="7"/>
</dbReference>
<name>A0AAP6MK94_9GAMM</name>
<dbReference type="PROSITE" id="PS51257">
    <property type="entry name" value="PROKAR_LIPOPROTEIN"/>
    <property type="match status" value="1"/>
</dbReference>
<protein>
    <recommendedName>
        <fullName evidence="4">Outer membrane protein assembly factor BamB</fullName>
    </recommendedName>
</protein>
<dbReference type="InterPro" id="IPR017687">
    <property type="entry name" value="BamB"/>
</dbReference>
<keyword evidence="2 4" id="KW-0472">Membrane</keyword>
<sequence length="387" mass="42333">MPSLFSRTTKRIALLLIATAALAACAQQSAIEEPRDLERFEARYDVERLWSARAGGSEERLFLGLRPASDGERVYIAGHNGRVQAVNAETGRRIWQVDLDAPLAGGPSLAEGRLIVGSLDGRVFSLRTEDGDVRWRERVNGEIVTPPAVARGYVVVKSGNGYVHGLSLSDGGELWSRSEEVPPLKMRGNTSPIIRGSRVLVGFDNGQVRAYGVRDGQNQWSQMVGISAGRNELEQIADIAPFMAASDDTVYAVSASDRMAAVSLSGSQRWERDIGSLAGLDIDDDLVYVTDRHSEVHGLNRRDGTSVWLQDAMRARQMTAPVVYQDTVAVADLEGYVHFLSADGGELVARERMSRNRINMAPLAVGDKLIVQDGEGRVRAYRLKARD</sequence>
<keyword evidence="4" id="KW-0449">Lipoprotein</keyword>
<dbReference type="NCBIfam" id="TIGR03300">
    <property type="entry name" value="assembly_YfgL"/>
    <property type="match status" value="1"/>
</dbReference>
<gene>
    <name evidence="4 7" type="primary">bamB</name>
    <name evidence="7" type="ORF">VCB98_06285</name>
</gene>
<dbReference type="InterPro" id="IPR018391">
    <property type="entry name" value="PQQ_b-propeller_rpt"/>
</dbReference>
<keyword evidence="8" id="KW-1185">Reference proteome</keyword>
<dbReference type="GO" id="GO:0051205">
    <property type="term" value="P:protein insertion into membrane"/>
    <property type="evidence" value="ECO:0007669"/>
    <property type="project" value="UniProtKB-UniRule"/>
</dbReference>
<dbReference type="EMBL" id="JAYGII010000010">
    <property type="protein sequence ID" value="MEA5445423.1"/>
    <property type="molecule type" value="Genomic_DNA"/>
</dbReference>
<dbReference type="AlphaFoldDB" id="A0AAP6MK94"/>
<evidence type="ECO:0000313" key="8">
    <source>
        <dbReference type="Proteomes" id="UP001302316"/>
    </source>
</evidence>
<dbReference type="PANTHER" id="PTHR34512:SF30">
    <property type="entry name" value="OUTER MEMBRANE PROTEIN ASSEMBLY FACTOR BAMB"/>
    <property type="match status" value="1"/>
</dbReference>
<dbReference type="HAMAP" id="MF_00923">
    <property type="entry name" value="OM_assembly_BamB"/>
    <property type="match status" value="1"/>
</dbReference>
<dbReference type="GO" id="GO:0043165">
    <property type="term" value="P:Gram-negative-bacterium-type cell outer membrane assembly"/>
    <property type="evidence" value="ECO:0007669"/>
    <property type="project" value="UniProtKB-UniRule"/>
</dbReference>
<evidence type="ECO:0000256" key="2">
    <source>
        <dbReference type="ARBA" id="ARBA00023136"/>
    </source>
</evidence>
<evidence type="ECO:0000256" key="5">
    <source>
        <dbReference type="SAM" id="SignalP"/>
    </source>
</evidence>
<dbReference type="Proteomes" id="UP001302316">
    <property type="component" value="Unassembled WGS sequence"/>
</dbReference>
<dbReference type="InterPro" id="IPR002372">
    <property type="entry name" value="PQQ_rpt_dom"/>
</dbReference>
<evidence type="ECO:0000259" key="6">
    <source>
        <dbReference type="Pfam" id="PF13360"/>
    </source>
</evidence>
<evidence type="ECO:0000313" key="7">
    <source>
        <dbReference type="EMBL" id="MEA5445423.1"/>
    </source>
</evidence>
<dbReference type="InterPro" id="IPR011047">
    <property type="entry name" value="Quinoprotein_ADH-like_sf"/>
</dbReference>
<keyword evidence="4" id="KW-0564">Palmitate</keyword>
<proteinExistence type="inferred from homology"/>
<evidence type="ECO:0000256" key="1">
    <source>
        <dbReference type="ARBA" id="ARBA00022729"/>
    </source>
</evidence>
<feature type="signal peptide" evidence="5">
    <location>
        <begin position="1"/>
        <end position="23"/>
    </location>
</feature>
<comment type="caution">
    <text evidence="7">The sequence shown here is derived from an EMBL/GenBank/DDBJ whole genome shotgun (WGS) entry which is preliminary data.</text>
</comment>
<evidence type="ECO:0000256" key="3">
    <source>
        <dbReference type="ARBA" id="ARBA00023237"/>
    </source>
</evidence>
<dbReference type="Pfam" id="PF13360">
    <property type="entry name" value="PQQ_2"/>
    <property type="match status" value="1"/>
</dbReference>
<feature type="chain" id="PRO_5042953734" description="Outer membrane protein assembly factor BamB" evidence="5">
    <location>
        <begin position="24"/>
        <end position="387"/>
    </location>
</feature>
<comment type="subunit">
    <text evidence="4">Part of the Bam complex.</text>
</comment>
<feature type="domain" description="Pyrrolo-quinoline quinone repeat" evidence="6">
    <location>
        <begin position="80"/>
        <end position="308"/>
    </location>
</feature>
<dbReference type="SUPFAM" id="SSF50998">
    <property type="entry name" value="Quinoprotein alcohol dehydrogenase-like"/>
    <property type="match status" value="1"/>
</dbReference>
<comment type="subcellular location">
    <subcellularLocation>
        <location evidence="4">Cell outer membrane</location>
        <topology evidence="4">Lipid-anchor</topology>
    </subcellularLocation>
</comment>
<organism evidence="7 8">
    <name type="scientific">Natronospira elongata</name>
    <dbReference type="NCBI Taxonomy" id="3110268"/>
    <lineage>
        <taxon>Bacteria</taxon>
        <taxon>Pseudomonadati</taxon>
        <taxon>Pseudomonadota</taxon>
        <taxon>Gammaproteobacteria</taxon>
        <taxon>Natronospirales</taxon>
        <taxon>Natronospiraceae</taxon>
        <taxon>Natronospira</taxon>
    </lineage>
</organism>
<dbReference type="GO" id="GO:0009279">
    <property type="term" value="C:cell outer membrane"/>
    <property type="evidence" value="ECO:0007669"/>
    <property type="project" value="UniProtKB-SubCell"/>
</dbReference>
<evidence type="ECO:0000256" key="4">
    <source>
        <dbReference type="HAMAP-Rule" id="MF_00923"/>
    </source>
</evidence>
<dbReference type="InterPro" id="IPR015943">
    <property type="entry name" value="WD40/YVTN_repeat-like_dom_sf"/>
</dbReference>
<dbReference type="Gene3D" id="2.130.10.10">
    <property type="entry name" value="YVTN repeat-like/Quinoprotein amine dehydrogenase"/>
    <property type="match status" value="1"/>
</dbReference>
<keyword evidence="3 4" id="KW-0998">Cell outer membrane</keyword>
<reference evidence="7 8" key="1">
    <citation type="submission" date="2023-12" db="EMBL/GenBank/DDBJ databases">
        <title>Whole-genome sequencing of halo(alkali)philic microorganisms from hypersaline lakes.</title>
        <authorList>
            <person name="Sorokin D.Y."/>
            <person name="Merkel A.Y."/>
            <person name="Messina E."/>
            <person name="Yakimov M."/>
        </authorList>
    </citation>
    <scope>NUCLEOTIDE SEQUENCE [LARGE SCALE GENOMIC DNA]</scope>
    <source>
        <strain evidence="7 8">AB-CW1</strain>
    </source>
</reference>
<comment type="function">
    <text evidence="4">Part of the outer membrane protein assembly complex, which is involved in assembly and insertion of beta-barrel proteins into the outer membrane.</text>
</comment>
<comment type="similarity">
    <text evidence="4">Belongs to the BamB family.</text>
</comment>
<accession>A0AAP6MK94</accession>